<dbReference type="Pfam" id="PF13855">
    <property type="entry name" value="LRR_8"/>
    <property type="match status" value="1"/>
</dbReference>
<evidence type="ECO:0000256" key="3">
    <source>
        <dbReference type="ARBA" id="ARBA00022737"/>
    </source>
</evidence>
<evidence type="ECO:0000313" key="5">
    <source>
        <dbReference type="Proteomes" id="UP000092124"/>
    </source>
</evidence>
<dbReference type="Pfam" id="PF00560">
    <property type="entry name" value="LRR_1"/>
    <property type="match status" value="1"/>
</dbReference>
<dbReference type="STRING" id="56216.A0A1A6GW35"/>
<dbReference type="InterPro" id="IPR001611">
    <property type="entry name" value="Leu-rich_rpt"/>
</dbReference>
<dbReference type="EMBL" id="LZPO01068466">
    <property type="protein sequence ID" value="OBS69562.1"/>
    <property type="molecule type" value="Genomic_DNA"/>
</dbReference>
<dbReference type="PANTHER" id="PTHR24373">
    <property type="entry name" value="SLIT RELATED LEUCINE-RICH REPEAT NEURONAL PROTEIN"/>
    <property type="match status" value="1"/>
</dbReference>
<evidence type="ECO:0000313" key="4">
    <source>
        <dbReference type="EMBL" id="OBS69562.1"/>
    </source>
</evidence>
<feature type="non-terminal residue" evidence="4">
    <location>
        <position position="1"/>
    </location>
</feature>
<dbReference type="InterPro" id="IPR003591">
    <property type="entry name" value="Leu-rich_rpt_typical-subtyp"/>
</dbReference>
<dbReference type="SUPFAM" id="SSF52058">
    <property type="entry name" value="L domain-like"/>
    <property type="match status" value="1"/>
</dbReference>
<dbReference type="GO" id="GO:0005615">
    <property type="term" value="C:extracellular space"/>
    <property type="evidence" value="ECO:0007669"/>
    <property type="project" value="TreeGrafter"/>
</dbReference>
<dbReference type="PROSITE" id="PS51450">
    <property type="entry name" value="LRR"/>
    <property type="match status" value="1"/>
</dbReference>
<name>A0A1A6GW35_NEOLE</name>
<gene>
    <name evidence="4" type="ORF">A6R68_01897</name>
</gene>
<dbReference type="SMART" id="SM00369">
    <property type="entry name" value="LRR_TYP"/>
    <property type="match status" value="4"/>
</dbReference>
<evidence type="ECO:0000256" key="2">
    <source>
        <dbReference type="ARBA" id="ARBA00022729"/>
    </source>
</evidence>
<keyword evidence="5" id="KW-1185">Reference proteome</keyword>
<reference evidence="4 5" key="1">
    <citation type="submission" date="2016-06" db="EMBL/GenBank/DDBJ databases">
        <title>The Draft Genome Sequence and Annotation of the Desert Woodrat Neotoma lepida.</title>
        <authorList>
            <person name="Campbell M."/>
            <person name="Oakeson K.F."/>
            <person name="Yandell M."/>
            <person name="Halpert J.R."/>
            <person name="Dearing D."/>
        </authorList>
    </citation>
    <scope>NUCLEOTIDE SEQUENCE [LARGE SCALE GENOMIC DNA]</scope>
    <source>
        <strain evidence="4">417</strain>
        <tissue evidence="4">Liver</tissue>
    </source>
</reference>
<dbReference type="Proteomes" id="UP000092124">
    <property type="component" value="Unassembled WGS sequence"/>
</dbReference>
<proteinExistence type="predicted"/>
<dbReference type="Gene3D" id="3.80.10.10">
    <property type="entry name" value="Ribonuclease Inhibitor"/>
    <property type="match status" value="1"/>
</dbReference>
<organism evidence="4 5">
    <name type="scientific">Neotoma lepida</name>
    <name type="common">Desert woodrat</name>
    <dbReference type="NCBI Taxonomy" id="56216"/>
    <lineage>
        <taxon>Eukaryota</taxon>
        <taxon>Metazoa</taxon>
        <taxon>Chordata</taxon>
        <taxon>Craniata</taxon>
        <taxon>Vertebrata</taxon>
        <taxon>Euteleostomi</taxon>
        <taxon>Mammalia</taxon>
        <taxon>Eutheria</taxon>
        <taxon>Euarchontoglires</taxon>
        <taxon>Glires</taxon>
        <taxon>Rodentia</taxon>
        <taxon>Myomorpha</taxon>
        <taxon>Muroidea</taxon>
        <taxon>Cricetidae</taxon>
        <taxon>Neotominae</taxon>
        <taxon>Neotoma</taxon>
    </lineage>
</organism>
<dbReference type="AlphaFoldDB" id="A0A1A6GW35"/>
<dbReference type="InterPro" id="IPR050328">
    <property type="entry name" value="Dev_Immune_Receptor"/>
</dbReference>
<evidence type="ECO:0000256" key="1">
    <source>
        <dbReference type="ARBA" id="ARBA00022614"/>
    </source>
</evidence>
<dbReference type="InterPro" id="IPR032675">
    <property type="entry name" value="LRR_dom_sf"/>
</dbReference>
<protein>
    <submittedName>
        <fullName evidence="4">Uncharacterized protein</fullName>
    </submittedName>
</protein>
<dbReference type="GO" id="GO:0031012">
    <property type="term" value="C:extracellular matrix"/>
    <property type="evidence" value="ECO:0007669"/>
    <property type="project" value="TreeGrafter"/>
</dbReference>
<dbReference type="PANTHER" id="PTHR24373:SF311">
    <property type="entry name" value="LEUCINE-RICH REPEATS AND IMMUNOGLOBULIN-LIKE DOMAINS PROTEIN 3"/>
    <property type="match status" value="1"/>
</dbReference>
<keyword evidence="3" id="KW-0677">Repeat</keyword>
<dbReference type="PRINTS" id="PR00019">
    <property type="entry name" value="LEURICHRPT"/>
</dbReference>
<dbReference type="OrthoDB" id="5917255at2759"/>
<keyword evidence="2" id="KW-0732">Signal</keyword>
<comment type="caution">
    <text evidence="4">The sequence shown here is derived from an EMBL/GenBank/DDBJ whole genome shotgun (WGS) entry which is preliminary data.</text>
</comment>
<accession>A0A1A6GW35</accession>
<sequence length="140" mass="16183">AGNSIDEIIPEQLEAFQSLEALDLSNNNISELRTTFPPLQLKYLYINNNRVMSMEPGYFDNLASTLLVLKLNRNRISAVPPKMFKLPQLQHLQLDHNNLTEITKGWLYGLLMLRELHLSQNAINRISEDAWEFCQKLSEL</sequence>
<keyword evidence="1" id="KW-0433">Leucine-rich repeat</keyword>